<dbReference type="AlphaFoldDB" id="R0FG82"/>
<dbReference type="SUPFAM" id="SSF54928">
    <property type="entry name" value="RNA-binding domain, RBD"/>
    <property type="match status" value="2"/>
</dbReference>
<feature type="domain" description="RRM" evidence="3">
    <location>
        <begin position="139"/>
        <end position="216"/>
    </location>
</feature>
<dbReference type="InterPro" id="IPR000504">
    <property type="entry name" value="RRM_dom"/>
</dbReference>
<dbReference type="InterPro" id="IPR012677">
    <property type="entry name" value="Nucleotide-bd_a/b_plait_sf"/>
</dbReference>
<sequence length="322" mass="36072">MEEQTPVFLWGFDSHISELDIFDCFDRKRETSLTSVNLHRDPLGNSLRRATLMFTDKHEAHQMSVSLSGFPLDHGQMRMSLVSFPREEIPARVSNQLSNPVLQGPVPYQNTTYQLYPGAAYMPQQGPTSQDFQINIEMRDVYVGNLSTTTTEGQLNMLFRAHGDLEHVSIIKTADGSSRGFGFVTFRHAESAAQAINSLNGYKFEGRVWEVQHRNSHRREEIREGLQREVICYVGNFRYELTEAGLKDMFAQFGEVSSCKIRRDPNTGKSKGDGFVEFVTPEAASNATVLNGKVIDGRFIYVSLARSKVAGRAGQGSMSGTL</sequence>
<protein>
    <recommendedName>
        <fullName evidence="3">RRM domain-containing protein</fullName>
    </recommendedName>
</protein>
<evidence type="ECO:0000256" key="1">
    <source>
        <dbReference type="ARBA" id="ARBA00022884"/>
    </source>
</evidence>
<evidence type="ECO:0000259" key="3">
    <source>
        <dbReference type="PROSITE" id="PS50102"/>
    </source>
</evidence>
<accession>R0FG82</accession>
<feature type="domain" description="RRM" evidence="3">
    <location>
        <begin position="230"/>
        <end position="307"/>
    </location>
</feature>
<reference evidence="5" key="1">
    <citation type="journal article" date="2013" name="Nat. Genet.">
        <title>The Capsella rubella genome and the genomic consequences of rapid mating system evolution.</title>
        <authorList>
            <person name="Slotte T."/>
            <person name="Hazzouri K.M."/>
            <person name="Agren J.A."/>
            <person name="Koenig D."/>
            <person name="Maumus F."/>
            <person name="Guo Y.L."/>
            <person name="Steige K."/>
            <person name="Platts A.E."/>
            <person name="Escobar J.S."/>
            <person name="Newman L.K."/>
            <person name="Wang W."/>
            <person name="Mandakova T."/>
            <person name="Vello E."/>
            <person name="Smith L.M."/>
            <person name="Henz S.R."/>
            <person name="Steffen J."/>
            <person name="Takuno S."/>
            <person name="Brandvain Y."/>
            <person name="Coop G."/>
            <person name="Andolfatto P."/>
            <person name="Hu T.T."/>
            <person name="Blanchette M."/>
            <person name="Clark R.M."/>
            <person name="Quesneville H."/>
            <person name="Nordborg M."/>
            <person name="Gaut B.S."/>
            <person name="Lysak M.A."/>
            <person name="Jenkins J."/>
            <person name="Grimwood J."/>
            <person name="Chapman J."/>
            <person name="Prochnik S."/>
            <person name="Shu S."/>
            <person name="Rokhsar D."/>
            <person name="Schmutz J."/>
            <person name="Weigel D."/>
            <person name="Wright S.I."/>
        </authorList>
    </citation>
    <scope>NUCLEOTIDE SEQUENCE [LARGE SCALE GENOMIC DNA]</scope>
    <source>
        <strain evidence="5">cv. Monte Gargano</strain>
    </source>
</reference>
<organism evidence="4 5">
    <name type="scientific">Capsella rubella</name>
    <dbReference type="NCBI Taxonomy" id="81985"/>
    <lineage>
        <taxon>Eukaryota</taxon>
        <taxon>Viridiplantae</taxon>
        <taxon>Streptophyta</taxon>
        <taxon>Embryophyta</taxon>
        <taxon>Tracheophyta</taxon>
        <taxon>Spermatophyta</taxon>
        <taxon>Magnoliopsida</taxon>
        <taxon>eudicotyledons</taxon>
        <taxon>Gunneridae</taxon>
        <taxon>Pentapetalae</taxon>
        <taxon>rosids</taxon>
        <taxon>malvids</taxon>
        <taxon>Brassicales</taxon>
        <taxon>Brassicaceae</taxon>
        <taxon>Camelineae</taxon>
        <taxon>Capsella</taxon>
    </lineage>
</organism>
<dbReference type="Gene3D" id="3.30.70.330">
    <property type="match status" value="2"/>
</dbReference>
<dbReference type="KEGG" id="crb:17881287"/>
<dbReference type="PANTHER" id="PTHR48027">
    <property type="entry name" value="HETEROGENEOUS NUCLEAR RIBONUCLEOPROTEIN 87F-RELATED"/>
    <property type="match status" value="1"/>
</dbReference>
<keyword evidence="1 2" id="KW-0694">RNA-binding</keyword>
<dbReference type="PROSITE" id="PS50102">
    <property type="entry name" value="RRM"/>
    <property type="match status" value="2"/>
</dbReference>
<dbReference type="Pfam" id="PF00076">
    <property type="entry name" value="RRM_1"/>
    <property type="match status" value="2"/>
</dbReference>
<dbReference type="SMART" id="SM00360">
    <property type="entry name" value="RRM"/>
    <property type="match status" value="3"/>
</dbReference>
<dbReference type="InterPro" id="IPR035979">
    <property type="entry name" value="RBD_domain_sf"/>
</dbReference>
<dbReference type="EMBL" id="KB870810">
    <property type="protein sequence ID" value="EOA20951.1"/>
    <property type="molecule type" value="Genomic_DNA"/>
</dbReference>
<dbReference type="InterPro" id="IPR052462">
    <property type="entry name" value="SLIRP/GR-RBP-like"/>
</dbReference>
<dbReference type="Proteomes" id="UP000029121">
    <property type="component" value="Unassembled WGS sequence"/>
</dbReference>
<dbReference type="GO" id="GO:0003723">
    <property type="term" value="F:RNA binding"/>
    <property type="evidence" value="ECO:0007669"/>
    <property type="project" value="UniProtKB-UniRule"/>
</dbReference>
<evidence type="ECO:0000313" key="5">
    <source>
        <dbReference type="Proteomes" id="UP000029121"/>
    </source>
</evidence>
<dbReference type="CDD" id="cd00590">
    <property type="entry name" value="RRM_SF"/>
    <property type="match status" value="1"/>
</dbReference>
<gene>
    <name evidence="4" type="ORF">CARUB_v10001285mg</name>
</gene>
<keyword evidence="5" id="KW-1185">Reference proteome</keyword>
<evidence type="ECO:0000313" key="4">
    <source>
        <dbReference type="EMBL" id="EOA20951.1"/>
    </source>
</evidence>
<name>R0FG82_9BRAS</name>
<dbReference type="OrthoDB" id="439808at2759"/>
<proteinExistence type="predicted"/>
<evidence type="ECO:0000256" key="2">
    <source>
        <dbReference type="PROSITE-ProRule" id="PRU00176"/>
    </source>
</evidence>